<keyword evidence="3" id="KW-0808">Transferase</keyword>
<dbReference type="GO" id="GO:0043066">
    <property type="term" value="P:negative regulation of apoptotic process"/>
    <property type="evidence" value="ECO:0007669"/>
    <property type="project" value="TreeGrafter"/>
</dbReference>
<name>A0A6C0CYC5_9ZZZZ</name>
<dbReference type="InterPro" id="IPR016135">
    <property type="entry name" value="UBQ-conjugating_enzyme/RWD"/>
</dbReference>
<evidence type="ECO:0000256" key="5">
    <source>
        <dbReference type="ARBA" id="ARBA00022741"/>
    </source>
</evidence>
<evidence type="ECO:0000256" key="10">
    <source>
        <dbReference type="ARBA" id="ARBA00042316"/>
    </source>
</evidence>
<evidence type="ECO:0000256" key="1">
    <source>
        <dbReference type="ARBA" id="ARBA00004496"/>
    </source>
</evidence>
<sequence length="218" mass="25602">MNKVIKRLTKIDMRKIDDLKNSGIYLEFDENNVLNARAIIFGPEETIYTGSILYFDINFPLDYPFSPLKIKYISNGNNIRIHPNIYTCGKVCLSILGTWPGPQWTSIMDVSCVLLSIKSLLDNNPLYNEPGFTPKNIEHTKISKNYNDIIQHNCIYRLYNKNSKNIPENFKIFEPIINKHFKDNNNYINSVIEKNKNIKKRIEIPLYRISDYIEYNRL</sequence>
<comment type="subcellular location">
    <subcellularLocation>
        <location evidence="1">Cytoplasm</location>
    </subcellularLocation>
</comment>
<dbReference type="SMART" id="SM00212">
    <property type="entry name" value="UBCc"/>
    <property type="match status" value="1"/>
</dbReference>
<dbReference type="PANTHER" id="PTHR46116">
    <property type="entry name" value="(E3-INDEPENDENT) E2 UBIQUITIN-CONJUGATING ENZYME"/>
    <property type="match status" value="1"/>
</dbReference>
<dbReference type="EMBL" id="MN739508">
    <property type="protein sequence ID" value="QHT09162.1"/>
    <property type="molecule type" value="Genomic_DNA"/>
</dbReference>
<organism evidence="13">
    <name type="scientific">viral metagenome</name>
    <dbReference type="NCBI Taxonomy" id="1070528"/>
    <lineage>
        <taxon>unclassified sequences</taxon>
        <taxon>metagenomes</taxon>
        <taxon>organismal metagenomes</taxon>
    </lineage>
</organism>
<evidence type="ECO:0000256" key="7">
    <source>
        <dbReference type="ARBA" id="ARBA00022840"/>
    </source>
</evidence>
<keyword evidence="6" id="KW-0833">Ubl conjugation pathway</keyword>
<dbReference type="Gene3D" id="3.10.110.10">
    <property type="entry name" value="Ubiquitin Conjugating Enzyme"/>
    <property type="match status" value="1"/>
</dbReference>
<evidence type="ECO:0000256" key="8">
    <source>
        <dbReference type="ARBA" id="ARBA00039894"/>
    </source>
</evidence>
<dbReference type="GO" id="GO:0005737">
    <property type="term" value="C:cytoplasm"/>
    <property type="evidence" value="ECO:0007669"/>
    <property type="project" value="UniProtKB-SubCell"/>
</dbReference>
<evidence type="ECO:0000256" key="6">
    <source>
        <dbReference type="ARBA" id="ARBA00022786"/>
    </source>
</evidence>
<dbReference type="Pfam" id="PF00179">
    <property type="entry name" value="UQ_con"/>
    <property type="match status" value="1"/>
</dbReference>
<dbReference type="GO" id="GO:0005524">
    <property type="term" value="F:ATP binding"/>
    <property type="evidence" value="ECO:0007669"/>
    <property type="project" value="UniProtKB-KW"/>
</dbReference>
<keyword evidence="5" id="KW-0547">Nucleotide-binding</keyword>
<reference evidence="13" key="1">
    <citation type="journal article" date="2020" name="Nature">
        <title>Giant virus diversity and host interactions through global metagenomics.</title>
        <authorList>
            <person name="Schulz F."/>
            <person name="Roux S."/>
            <person name="Paez-Espino D."/>
            <person name="Jungbluth S."/>
            <person name="Walsh D.A."/>
            <person name="Denef V.J."/>
            <person name="McMahon K.D."/>
            <person name="Konstantinidis K.T."/>
            <person name="Eloe-Fadrosh E.A."/>
            <person name="Kyrpides N.C."/>
            <person name="Woyke T."/>
        </authorList>
    </citation>
    <scope>NUCLEOTIDE SEQUENCE</scope>
    <source>
        <strain evidence="13">GVMAG-M-3300023110-24</strain>
    </source>
</reference>
<evidence type="ECO:0000256" key="11">
    <source>
        <dbReference type="ARBA" id="ARBA00042401"/>
    </source>
</evidence>
<proteinExistence type="predicted"/>
<evidence type="ECO:0000256" key="2">
    <source>
        <dbReference type="ARBA" id="ARBA00022490"/>
    </source>
</evidence>
<feature type="domain" description="UBC core" evidence="12">
    <location>
        <begin position="3"/>
        <end position="165"/>
    </location>
</feature>
<protein>
    <recommendedName>
        <fullName evidence="8">Ubiquitin-conjugating enzyme E2 Z</fullName>
    </recommendedName>
    <alternativeName>
        <fullName evidence="9">E2 ubiquitin-conjugating enzyme Z</fullName>
    </alternativeName>
    <alternativeName>
        <fullName evidence="11">Ubiquitin carrier protein Z</fullName>
    </alternativeName>
    <alternativeName>
        <fullName evidence="10">Ubiquitin-protein ligase Z</fullName>
    </alternativeName>
</protein>
<dbReference type="PROSITE" id="PS50127">
    <property type="entry name" value="UBC_2"/>
    <property type="match status" value="1"/>
</dbReference>
<keyword evidence="7" id="KW-0067">ATP-binding</keyword>
<dbReference type="GO" id="GO:0004869">
    <property type="term" value="F:cysteine-type endopeptidase inhibitor activity"/>
    <property type="evidence" value="ECO:0007669"/>
    <property type="project" value="TreeGrafter"/>
</dbReference>
<dbReference type="GO" id="GO:0016740">
    <property type="term" value="F:transferase activity"/>
    <property type="evidence" value="ECO:0007669"/>
    <property type="project" value="UniProtKB-KW"/>
</dbReference>
<evidence type="ECO:0000256" key="3">
    <source>
        <dbReference type="ARBA" id="ARBA00022679"/>
    </source>
</evidence>
<evidence type="ECO:0000313" key="13">
    <source>
        <dbReference type="EMBL" id="QHT09162.1"/>
    </source>
</evidence>
<dbReference type="SUPFAM" id="SSF54495">
    <property type="entry name" value="UBC-like"/>
    <property type="match status" value="1"/>
</dbReference>
<evidence type="ECO:0000256" key="9">
    <source>
        <dbReference type="ARBA" id="ARBA00041798"/>
    </source>
</evidence>
<evidence type="ECO:0000256" key="4">
    <source>
        <dbReference type="ARBA" id="ARBA00022703"/>
    </source>
</evidence>
<dbReference type="GO" id="GO:0005634">
    <property type="term" value="C:nucleus"/>
    <property type="evidence" value="ECO:0007669"/>
    <property type="project" value="TreeGrafter"/>
</dbReference>
<dbReference type="PANTHER" id="PTHR46116:SF26">
    <property type="entry name" value="UBIQUITIN-CONJUGATING ENZYME E2 Z"/>
    <property type="match status" value="1"/>
</dbReference>
<dbReference type="InterPro" id="IPR000608">
    <property type="entry name" value="UBC"/>
</dbReference>
<keyword evidence="2" id="KW-0963">Cytoplasm</keyword>
<accession>A0A6C0CYC5</accession>
<evidence type="ECO:0000259" key="12">
    <source>
        <dbReference type="PROSITE" id="PS50127"/>
    </source>
</evidence>
<dbReference type="AlphaFoldDB" id="A0A6C0CYC5"/>
<dbReference type="GO" id="GO:0006915">
    <property type="term" value="P:apoptotic process"/>
    <property type="evidence" value="ECO:0007669"/>
    <property type="project" value="UniProtKB-KW"/>
</dbReference>
<keyword evidence="4" id="KW-0053">Apoptosis</keyword>